<keyword evidence="3" id="KW-1185">Reference proteome</keyword>
<name>A0A5B7I4Y1_PORTR</name>
<evidence type="ECO:0000313" key="2">
    <source>
        <dbReference type="EMBL" id="MPC75864.1"/>
    </source>
</evidence>
<evidence type="ECO:0000256" key="1">
    <source>
        <dbReference type="SAM" id="Phobius"/>
    </source>
</evidence>
<feature type="transmembrane region" description="Helical" evidence="1">
    <location>
        <begin position="6"/>
        <end position="25"/>
    </location>
</feature>
<keyword evidence="1" id="KW-0472">Membrane</keyword>
<dbReference type="AlphaFoldDB" id="A0A5B7I4Y1"/>
<keyword evidence="1" id="KW-1133">Transmembrane helix</keyword>
<keyword evidence="1" id="KW-0812">Transmembrane</keyword>
<sequence>MVWVVLLFIPYFFVLSGSVGGCLVVRRARELLGYFQGSYYLLRCSSSPFPVLAVLAAEAPRAAVLFVALSFFASKMLPTAPCFPALVDERLNLNERPTTEEDPEREGI</sequence>
<dbReference type="EMBL" id="VSRR010042039">
    <property type="protein sequence ID" value="MPC75864.1"/>
    <property type="molecule type" value="Genomic_DNA"/>
</dbReference>
<gene>
    <name evidence="2" type="ORF">E2C01_070261</name>
</gene>
<dbReference type="Proteomes" id="UP000324222">
    <property type="component" value="Unassembled WGS sequence"/>
</dbReference>
<evidence type="ECO:0000313" key="3">
    <source>
        <dbReference type="Proteomes" id="UP000324222"/>
    </source>
</evidence>
<organism evidence="2 3">
    <name type="scientific">Portunus trituberculatus</name>
    <name type="common">Swimming crab</name>
    <name type="synonym">Neptunus trituberculatus</name>
    <dbReference type="NCBI Taxonomy" id="210409"/>
    <lineage>
        <taxon>Eukaryota</taxon>
        <taxon>Metazoa</taxon>
        <taxon>Ecdysozoa</taxon>
        <taxon>Arthropoda</taxon>
        <taxon>Crustacea</taxon>
        <taxon>Multicrustacea</taxon>
        <taxon>Malacostraca</taxon>
        <taxon>Eumalacostraca</taxon>
        <taxon>Eucarida</taxon>
        <taxon>Decapoda</taxon>
        <taxon>Pleocyemata</taxon>
        <taxon>Brachyura</taxon>
        <taxon>Eubrachyura</taxon>
        <taxon>Portunoidea</taxon>
        <taxon>Portunidae</taxon>
        <taxon>Portuninae</taxon>
        <taxon>Portunus</taxon>
    </lineage>
</organism>
<protein>
    <submittedName>
        <fullName evidence="2">Uncharacterized protein</fullName>
    </submittedName>
</protein>
<proteinExistence type="predicted"/>
<comment type="caution">
    <text evidence="2">The sequence shown here is derived from an EMBL/GenBank/DDBJ whole genome shotgun (WGS) entry which is preliminary data.</text>
</comment>
<reference evidence="2 3" key="1">
    <citation type="submission" date="2019-05" db="EMBL/GenBank/DDBJ databases">
        <title>Another draft genome of Portunus trituberculatus and its Hox gene families provides insights of decapod evolution.</title>
        <authorList>
            <person name="Jeong J.-H."/>
            <person name="Song I."/>
            <person name="Kim S."/>
            <person name="Choi T."/>
            <person name="Kim D."/>
            <person name="Ryu S."/>
            <person name="Kim W."/>
        </authorList>
    </citation>
    <scope>NUCLEOTIDE SEQUENCE [LARGE SCALE GENOMIC DNA]</scope>
    <source>
        <tissue evidence="2">Muscle</tissue>
    </source>
</reference>
<accession>A0A5B7I4Y1</accession>